<dbReference type="EMBL" id="AP019695">
    <property type="protein sequence ID" value="BBK22744.1"/>
    <property type="molecule type" value="Genomic_DNA"/>
</dbReference>
<evidence type="ECO:0000313" key="1">
    <source>
        <dbReference type="EMBL" id="BBK22744.1"/>
    </source>
</evidence>
<organism evidence="1 2">
    <name type="scientific">Amedibacterium intestinale</name>
    <dbReference type="NCBI Taxonomy" id="2583452"/>
    <lineage>
        <taxon>Bacteria</taxon>
        <taxon>Bacillati</taxon>
        <taxon>Bacillota</taxon>
        <taxon>Erysipelotrichia</taxon>
        <taxon>Erysipelotrichales</taxon>
        <taxon>Erysipelotrichaceae</taxon>
        <taxon>Amedibacterium</taxon>
    </lineage>
</organism>
<proteinExistence type="predicted"/>
<accession>A0A6N4TJU5</accession>
<dbReference type="AlphaFoldDB" id="A0A6N4TJU5"/>
<dbReference type="KEGG" id="aarg:Aargi30884_16470"/>
<keyword evidence="2" id="KW-1185">Reference proteome</keyword>
<evidence type="ECO:0000313" key="2">
    <source>
        <dbReference type="Proteomes" id="UP000464754"/>
    </source>
</evidence>
<evidence type="ECO:0008006" key="3">
    <source>
        <dbReference type="Google" id="ProtNLM"/>
    </source>
</evidence>
<dbReference type="RefSeq" id="WP_163052019.1">
    <property type="nucleotide sequence ID" value="NZ_AP019695.1"/>
</dbReference>
<name>A0A6N4TJU5_9FIRM</name>
<gene>
    <name evidence="1" type="ORF">Aargi30884_16470</name>
</gene>
<protein>
    <recommendedName>
        <fullName evidence="3">GemA protein</fullName>
    </recommendedName>
</protein>
<sequence length="151" mass="17479">MANTVIQGWQKKKIYAIANALGFTDRNDKENDILHMIVHSQTGKLSIRELTSYEANMIIAYLEKQQNHSIHDVMSQGQKKKCWQLMYELQSLDAVPNPAPVGMRLAGIIERQFNVKSTPHRVFNHLSKEDGNRLIEILKNYIHSAERKYMN</sequence>
<reference evidence="2" key="1">
    <citation type="submission" date="2019-05" db="EMBL/GenBank/DDBJ databases">
        <title>Complete genome sequencing of Absiella argi strain JCM 30884.</title>
        <authorList>
            <person name="Sakamoto M."/>
            <person name="Murakami T."/>
            <person name="Mori H."/>
        </authorList>
    </citation>
    <scope>NUCLEOTIDE SEQUENCE [LARGE SCALE GENOMIC DNA]</scope>
    <source>
        <strain evidence="2">JCM 30884</strain>
    </source>
</reference>
<dbReference type="Proteomes" id="UP000464754">
    <property type="component" value="Chromosome"/>
</dbReference>